<dbReference type="PANTHER" id="PTHR36454:SF1">
    <property type="entry name" value="DUF1015 DOMAIN-CONTAINING PROTEIN"/>
    <property type="match status" value="1"/>
</dbReference>
<keyword evidence="2" id="KW-1185">Reference proteome</keyword>
<protein>
    <submittedName>
        <fullName evidence="1">Uncharacterized protein (DUF1015 family)</fullName>
    </submittedName>
</protein>
<dbReference type="RefSeq" id="WP_183341622.1">
    <property type="nucleotide sequence ID" value="NZ_JACHNU010000002.1"/>
</dbReference>
<dbReference type="Pfam" id="PF06245">
    <property type="entry name" value="DUF1015"/>
    <property type="match status" value="1"/>
</dbReference>
<dbReference type="AlphaFoldDB" id="A0A840IDX9"/>
<evidence type="ECO:0000313" key="2">
    <source>
        <dbReference type="Proteomes" id="UP000585272"/>
    </source>
</evidence>
<evidence type="ECO:0000313" key="1">
    <source>
        <dbReference type="EMBL" id="MBB4662433.1"/>
    </source>
</evidence>
<dbReference type="Proteomes" id="UP000585272">
    <property type="component" value="Unassembled WGS sequence"/>
</dbReference>
<sequence length="430" mass="47266">MAEILPLTALHYDPAVAGALDALVSPPYDVIDPEQRAELAARSPYNVVHVDLPDADPADPAKDPYAHAAALLQQWRTDKALVHDETPAIWALTQDYVGPDGRRQTRRGFLCRVRVEPYGEGRIRPHERTHPGPKEDRLRLTRATRANLSPIFSLYSDPGNTAWSALTPHVRTSAPFGETTDADGTVNRLWRVTEPNAIETVVEAVAGAELLIADGHHRYETARAYAEEIGGEGPHRWVLMCLVALEDPGLTVFPTHRLVAGLESDPDRQEALDRTIREQFDVIELPDHGSLVPEPRAGDDSVQIGYLDAYGNVPYLLSLKDDSIADELLAGRSEAYRHLDTAVLEAVILKHALGMSDAEIDHRDGLDYARSFDEALDLLQSGEFDAGFFMGPTPVERVQAVAEAGESMPPKSTFFFPKVPTGLVFNPLAE</sequence>
<gene>
    <name evidence="1" type="ORF">BDZ31_002019</name>
</gene>
<dbReference type="PANTHER" id="PTHR36454">
    <property type="entry name" value="LMO2823 PROTEIN"/>
    <property type="match status" value="1"/>
</dbReference>
<dbReference type="EMBL" id="JACHNU010000002">
    <property type="protein sequence ID" value="MBB4662433.1"/>
    <property type="molecule type" value="Genomic_DNA"/>
</dbReference>
<dbReference type="InterPro" id="IPR008323">
    <property type="entry name" value="UCP033563"/>
</dbReference>
<reference evidence="1 2" key="1">
    <citation type="submission" date="2020-08" db="EMBL/GenBank/DDBJ databases">
        <title>Genomic Encyclopedia of Archaeal and Bacterial Type Strains, Phase II (KMG-II): from individual species to whole genera.</title>
        <authorList>
            <person name="Goeker M."/>
        </authorList>
    </citation>
    <scope>NUCLEOTIDE SEQUENCE [LARGE SCALE GENOMIC DNA]</scope>
    <source>
        <strain evidence="1 2">DSM 23288</strain>
    </source>
</reference>
<accession>A0A840IDX9</accession>
<comment type="caution">
    <text evidence="1">The sequence shown here is derived from an EMBL/GenBank/DDBJ whole genome shotgun (WGS) entry which is preliminary data.</text>
</comment>
<name>A0A840IDX9_9ACTN</name>
<dbReference type="PIRSF" id="PIRSF033563">
    <property type="entry name" value="UCP033563"/>
    <property type="match status" value="1"/>
</dbReference>
<organism evidence="1 2">
    <name type="scientific">Conexibacter arvalis</name>
    <dbReference type="NCBI Taxonomy" id="912552"/>
    <lineage>
        <taxon>Bacteria</taxon>
        <taxon>Bacillati</taxon>
        <taxon>Actinomycetota</taxon>
        <taxon>Thermoleophilia</taxon>
        <taxon>Solirubrobacterales</taxon>
        <taxon>Conexibacteraceae</taxon>
        <taxon>Conexibacter</taxon>
    </lineage>
</organism>
<proteinExistence type="predicted"/>